<keyword evidence="1" id="KW-0812">Transmembrane</keyword>
<keyword evidence="2" id="KW-1185">Reference proteome</keyword>
<protein>
    <submittedName>
        <fullName evidence="3">Uncharacterized protein</fullName>
    </submittedName>
</protein>
<keyword evidence="1" id="KW-1133">Transmembrane helix</keyword>
<dbReference type="Proteomes" id="UP000887575">
    <property type="component" value="Unassembled WGS sequence"/>
</dbReference>
<name>A0AAF3FMF7_9BILA</name>
<evidence type="ECO:0000313" key="2">
    <source>
        <dbReference type="Proteomes" id="UP000887575"/>
    </source>
</evidence>
<reference evidence="3" key="1">
    <citation type="submission" date="2024-02" db="UniProtKB">
        <authorList>
            <consortium name="WormBaseParasite"/>
        </authorList>
    </citation>
    <scope>IDENTIFICATION</scope>
</reference>
<dbReference type="WBParaSite" id="MBELARI_LOCUS8355">
    <property type="protein sequence ID" value="MBELARI_LOCUS8355"/>
    <property type="gene ID" value="MBELARI_LOCUS8355"/>
</dbReference>
<proteinExistence type="predicted"/>
<sequence>MLSIHCYFEATESVSVVISGSSFGTLVYPLFLSLAKENDSRLFVAISFFSTLLLVFLFVSMLNSQAQSERTKATQDRVQAFISRFFSGDTTTSSLRRAPSIKPLISRLRPMSYRRFRNANRSASPEVPKIKVTLEKEPQVQFN</sequence>
<dbReference type="AlphaFoldDB" id="A0AAF3FMF7"/>
<feature type="transmembrane region" description="Helical" evidence="1">
    <location>
        <begin position="42"/>
        <end position="62"/>
    </location>
</feature>
<accession>A0AAF3FMF7</accession>
<evidence type="ECO:0000313" key="3">
    <source>
        <dbReference type="WBParaSite" id="MBELARI_LOCUS8355"/>
    </source>
</evidence>
<organism evidence="2 3">
    <name type="scientific">Mesorhabditis belari</name>
    <dbReference type="NCBI Taxonomy" id="2138241"/>
    <lineage>
        <taxon>Eukaryota</taxon>
        <taxon>Metazoa</taxon>
        <taxon>Ecdysozoa</taxon>
        <taxon>Nematoda</taxon>
        <taxon>Chromadorea</taxon>
        <taxon>Rhabditida</taxon>
        <taxon>Rhabditina</taxon>
        <taxon>Rhabditomorpha</taxon>
        <taxon>Rhabditoidea</taxon>
        <taxon>Rhabditidae</taxon>
        <taxon>Mesorhabditinae</taxon>
        <taxon>Mesorhabditis</taxon>
    </lineage>
</organism>
<feature type="transmembrane region" description="Helical" evidence="1">
    <location>
        <begin position="16"/>
        <end position="35"/>
    </location>
</feature>
<keyword evidence="1" id="KW-0472">Membrane</keyword>
<evidence type="ECO:0000256" key="1">
    <source>
        <dbReference type="SAM" id="Phobius"/>
    </source>
</evidence>